<organism evidence="1 2">
    <name type="scientific">Roseofilum reptotaenium AO1-A</name>
    <dbReference type="NCBI Taxonomy" id="1925591"/>
    <lineage>
        <taxon>Bacteria</taxon>
        <taxon>Bacillati</taxon>
        <taxon>Cyanobacteriota</taxon>
        <taxon>Cyanophyceae</taxon>
        <taxon>Desertifilales</taxon>
        <taxon>Desertifilaceae</taxon>
        <taxon>Roseofilum</taxon>
    </lineage>
</organism>
<accession>A0A1L9QNE8</accession>
<dbReference type="Proteomes" id="UP000183940">
    <property type="component" value="Unassembled WGS sequence"/>
</dbReference>
<reference evidence="1" key="1">
    <citation type="submission" date="2016-10" db="EMBL/GenBank/DDBJ databases">
        <title>CRISPR-Cas defence system in Roseofilum reptotaenium: evidence of a bacteriophage-cyanobacterium arms race in the coral black band disease.</title>
        <authorList>
            <person name="Buerger P."/>
            <person name="Wood-Charlson E.M."/>
            <person name="Weynberg K.D."/>
            <person name="Willis B."/>
            <person name="Van Oppen M.J."/>
        </authorList>
    </citation>
    <scope>NUCLEOTIDE SEQUENCE [LARGE SCALE GENOMIC DNA]</scope>
    <source>
        <strain evidence="1">AO1-A</strain>
    </source>
</reference>
<comment type="caution">
    <text evidence="1">The sequence shown here is derived from an EMBL/GenBank/DDBJ whole genome shotgun (WGS) entry which is preliminary data.</text>
</comment>
<keyword evidence="2" id="KW-1185">Reference proteome</keyword>
<name>A0A1L9QNE8_9CYAN</name>
<sequence length="382" mass="42484">MPFLTRNSLPLSVSPDRLYAEFFQEEAGYNSWKMAFLDRTIERSPYRSDVSSYGDRLKQCPSLYYAGCKNYSPLKERPKINERRLDFLHPDIKNACICIGGSAGGAFKAQWLGRNALEKVEFWSATKFLQVINALTQITGELEGAQIGDSETVYPLVGAINDLVNYAETCGSSNAIAAAFKCFQTYADLETWVKELSGQEGLDFQGLYGEEPFTAQPKITRNGEVLLSAADEVKSRATQPGENSIPAYVLTRILSMVGWHHHLSSSARIPGLGDSQLALLVPCLGRDCARYVDVAIAKLGIQIQNPVILSKMGFGRSSYRDRTELTYSCFVQFEYRGQLKSLTMTLRAGKDLGDGDREAVELDARMATEVTQIIQRLVLHQL</sequence>
<evidence type="ECO:0000313" key="1">
    <source>
        <dbReference type="EMBL" id="OJJ24195.1"/>
    </source>
</evidence>
<gene>
    <name evidence="1" type="ORF">BI308_17650</name>
</gene>
<dbReference type="STRING" id="1925591.BI308_17650"/>
<dbReference type="EMBL" id="MLAW01000035">
    <property type="protein sequence ID" value="OJJ24195.1"/>
    <property type="molecule type" value="Genomic_DNA"/>
</dbReference>
<proteinExistence type="predicted"/>
<evidence type="ECO:0000313" key="2">
    <source>
        <dbReference type="Proteomes" id="UP000183940"/>
    </source>
</evidence>
<protein>
    <submittedName>
        <fullName evidence="1">Uncharacterized protein</fullName>
    </submittedName>
</protein>
<dbReference type="AlphaFoldDB" id="A0A1L9QNE8"/>